<dbReference type="PANTHER" id="PTHR30294">
    <property type="entry name" value="MEMBRANE COMPONENT OF ABC TRANSPORTER YHHJ-RELATED"/>
    <property type="match status" value="1"/>
</dbReference>
<comment type="subcellular location">
    <subcellularLocation>
        <location evidence="1">Cell membrane</location>
        <topology evidence="1">Multi-pass membrane protein</topology>
    </subcellularLocation>
</comment>
<evidence type="ECO:0000256" key="3">
    <source>
        <dbReference type="ARBA" id="ARBA00022692"/>
    </source>
</evidence>
<feature type="transmembrane region" description="Helical" evidence="6">
    <location>
        <begin position="88"/>
        <end position="108"/>
    </location>
</feature>
<sequence>MFGAGSAMKKQLQKGVQTARVRAEAQPVLVDEHALFNPYSNYAYYLLTALFPMLLQMVVVMSTVYALGIDLRNRQGKQWLEAAGGNPFIALMGRTLPYTLCLFFVGWWMNHLLFGLIGTPLHIPMGNAVLLTFAFILIYQIMAIAFVSFAPDFRAALTIGSGFTALAFSFAAYTYPIEGLPFMMRIVAQLFPFTHFVEYFVNRAVKGVPFAMAWEGLFSLLLFALLFALAYPRFVKHLKAGGYEKN</sequence>
<feature type="domain" description="ABC-2 type transporter transmembrane" evidence="7">
    <location>
        <begin position="7"/>
        <end position="229"/>
    </location>
</feature>
<reference evidence="8 9" key="1">
    <citation type="submission" date="2017-06" db="EMBL/GenBank/DDBJ databases">
        <authorList>
            <consortium name="Pathogen Informatics"/>
        </authorList>
    </citation>
    <scope>NUCLEOTIDE SEQUENCE [LARGE SCALE GENOMIC DNA]</scope>
    <source>
        <strain evidence="8 9">NCTC12947</strain>
    </source>
</reference>
<keyword evidence="4 6" id="KW-1133">Transmembrane helix</keyword>
<feature type="transmembrane region" description="Helical" evidence="6">
    <location>
        <begin position="213"/>
        <end position="231"/>
    </location>
</feature>
<gene>
    <name evidence="8" type="ORF">SAMEA44541418_01569</name>
</gene>
<evidence type="ECO:0000256" key="1">
    <source>
        <dbReference type="ARBA" id="ARBA00004651"/>
    </source>
</evidence>
<evidence type="ECO:0000313" key="9">
    <source>
        <dbReference type="Proteomes" id="UP000215539"/>
    </source>
</evidence>
<dbReference type="InterPro" id="IPR051449">
    <property type="entry name" value="ABC-2_transporter_component"/>
</dbReference>
<evidence type="ECO:0000256" key="5">
    <source>
        <dbReference type="ARBA" id="ARBA00023136"/>
    </source>
</evidence>
<keyword evidence="3 6" id="KW-0812">Transmembrane</keyword>
<evidence type="ECO:0000256" key="6">
    <source>
        <dbReference type="SAM" id="Phobius"/>
    </source>
</evidence>
<dbReference type="GO" id="GO:0005886">
    <property type="term" value="C:plasma membrane"/>
    <property type="evidence" value="ECO:0007669"/>
    <property type="project" value="UniProtKB-SubCell"/>
</dbReference>
<feature type="transmembrane region" description="Helical" evidence="6">
    <location>
        <begin position="156"/>
        <end position="176"/>
    </location>
</feature>
<proteinExistence type="predicted"/>
<organism evidence="8 9">
    <name type="scientific">Capnocytophaga haemolytica</name>
    <dbReference type="NCBI Taxonomy" id="45243"/>
    <lineage>
        <taxon>Bacteria</taxon>
        <taxon>Pseudomonadati</taxon>
        <taxon>Bacteroidota</taxon>
        <taxon>Flavobacteriia</taxon>
        <taxon>Flavobacteriales</taxon>
        <taxon>Flavobacteriaceae</taxon>
        <taxon>Capnocytophaga</taxon>
    </lineage>
</organism>
<accession>A0AAX2GYX7</accession>
<dbReference type="PANTHER" id="PTHR30294:SF47">
    <property type="entry name" value="INNER MEMBRANE TRANSPORT PERMEASE YHHJ"/>
    <property type="match status" value="1"/>
</dbReference>
<keyword evidence="2" id="KW-1003">Cell membrane</keyword>
<evidence type="ECO:0000256" key="4">
    <source>
        <dbReference type="ARBA" id="ARBA00022989"/>
    </source>
</evidence>
<dbReference type="EMBL" id="LT906449">
    <property type="protein sequence ID" value="SNV12460.1"/>
    <property type="molecule type" value="Genomic_DNA"/>
</dbReference>
<evidence type="ECO:0000313" key="8">
    <source>
        <dbReference type="EMBL" id="SNV12460.1"/>
    </source>
</evidence>
<dbReference type="AlphaFoldDB" id="A0AAX2GYX7"/>
<keyword evidence="5 6" id="KW-0472">Membrane</keyword>
<dbReference type="Pfam" id="PF12698">
    <property type="entry name" value="ABC2_membrane_3"/>
    <property type="match status" value="1"/>
</dbReference>
<evidence type="ECO:0000256" key="2">
    <source>
        <dbReference type="ARBA" id="ARBA00022475"/>
    </source>
</evidence>
<evidence type="ECO:0000259" key="7">
    <source>
        <dbReference type="Pfam" id="PF12698"/>
    </source>
</evidence>
<feature type="transmembrane region" description="Helical" evidence="6">
    <location>
        <begin position="42"/>
        <end position="67"/>
    </location>
</feature>
<feature type="transmembrane region" description="Helical" evidence="6">
    <location>
        <begin position="128"/>
        <end position="149"/>
    </location>
</feature>
<dbReference type="GO" id="GO:0140359">
    <property type="term" value="F:ABC-type transporter activity"/>
    <property type="evidence" value="ECO:0007669"/>
    <property type="project" value="InterPro"/>
</dbReference>
<dbReference type="Proteomes" id="UP000215539">
    <property type="component" value="Chromosome 1"/>
</dbReference>
<name>A0AAX2GYX7_9FLAO</name>
<dbReference type="InterPro" id="IPR013525">
    <property type="entry name" value="ABC2_TM"/>
</dbReference>
<protein>
    <submittedName>
        <fullName evidence="8">ABC-2 family transporter protein</fullName>
    </submittedName>
</protein>